<dbReference type="Proteomes" id="UP000569329">
    <property type="component" value="Unassembled WGS sequence"/>
</dbReference>
<reference evidence="1 2" key="1">
    <citation type="submission" date="2020-07" db="EMBL/GenBank/DDBJ databases">
        <title>Sequencing the genomes of 1000 actinobacteria strains.</title>
        <authorList>
            <person name="Klenk H.-P."/>
        </authorList>
    </citation>
    <scope>NUCLEOTIDE SEQUENCE [LARGE SCALE GENOMIC DNA]</scope>
    <source>
        <strain evidence="1 2">DSM 45975</strain>
    </source>
</reference>
<proteinExistence type="predicted"/>
<accession>A0A839DTX8</accession>
<sequence length="68" mass="7548">MQALPEGPYSYAPRCEVCDERAALTEDRARTLVAASGERLTSYSCPIELSIWHVWYPAAEHAKQGPTP</sequence>
<dbReference type="AlphaFoldDB" id="A0A839DTX8"/>
<evidence type="ECO:0000313" key="1">
    <source>
        <dbReference type="EMBL" id="MBA8823736.1"/>
    </source>
</evidence>
<gene>
    <name evidence="1" type="ORF">FHX42_001065</name>
</gene>
<name>A0A839DTX8_9PSEU</name>
<dbReference type="RefSeq" id="WP_182542997.1">
    <property type="nucleotide sequence ID" value="NZ_JACGWZ010000001.1"/>
</dbReference>
<organism evidence="1 2">
    <name type="scientific">Halosaccharopolyspora lacisalsi</name>
    <dbReference type="NCBI Taxonomy" id="1000566"/>
    <lineage>
        <taxon>Bacteria</taxon>
        <taxon>Bacillati</taxon>
        <taxon>Actinomycetota</taxon>
        <taxon>Actinomycetes</taxon>
        <taxon>Pseudonocardiales</taxon>
        <taxon>Pseudonocardiaceae</taxon>
        <taxon>Halosaccharopolyspora</taxon>
    </lineage>
</organism>
<evidence type="ECO:0000313" key="2">
    <source>
        <dbReference type="Proteomes" id="UP000569329"/>
    </source>
</evidence>
<keyword evidence="2" id="KW-1185">Reference proteome</keyword>
<comment type="caution">
    <text evidence="1">The sequence shown here is derived from an EMBL/GenBank/DDBJ whole genome shotgun (WGS) entry which is preliminary data.</text>
</comment>
<dbReference type="EMBL" id="JACGWZ010000001">
    <property type="protein sequence ID" value="MBA8823736.1"/>
    <property type="molecule type" value="Genomic_DNA"/>
</dbReference>
<protein>
    <submittedName>
        <fullName evidence="1">Uncharacterized protein</fullName>
    </submittedName>
</protein>